<comment type="caution">
    <text evidence="1">The sequence shown here is derived from an EMBL/GenBank/DDBJ whole genome shotgun (WGS) entry which is preliminary data.</text>
</comment>
<dbReference type="Proteomes" id="UP000194977">
    <property type="component" value="Unassembled WGS sequence"/>
</dbReference>
<name>A0A242NGP0_9GAMM</name>
<dbReference type="Proteomes" id="UP000194800">
    <property type="component" value="Unassembled WGS sequence"/>
</dbReference>
<dbReference type="InterPro" id="IPR010411">
    <property type="entry name" value="TAC_Gp13-like"/>
</dbReference>
<dbReference type="OrthoDB" id="6896031at2"/>
<evidence type="ECO:0000313" key="4">
    <source>
        <dbReference type="Proteomes" id="UP000194977"/>
    </source>
</evidence>
<accession>A0A242NGP0</accession>
<evidence type="ECO:0000313" key="1">
    <source>
        <dbReference type="EMBL" id="OTP98862.1"/>
    </source>
</evidence>
<proteinExistence type="predicted"/>
<keyword evidence="3" id="KW-1185">Reference proteome</keyword>
<evidence type="ECO:0008006" key="5">
    <source>
        <dbReference type="Google" id="ProtNLM"/>
    </source>
</evidence>
<dbReference type="Pfam" id="PF06222">
    <property type="entry name" value="Phage_TAC_1"/>
    <property type="match status" value="1"/>
</dbReference>
<dbReference type="Gene3D" id="3.30.2220.20">
    <property type="entry name" value="Phage tail assembly chaperone gp13-like"/>
    <property type="match status" value="1"/>
</dbReference>
<dbReference type="InterPro" id="IPR038556">
    <property type="entry name" value="TAC_Gp13-like_sf"/>
</dbReference>
<sequence>MNLKQIITAKNAGFRTQSFEVTEWGVTVTVREPLHTDFYRYIKTIEPLNENEELSDSEKDLIKIKAEARLFATILIDENGDCIFNASDDIDMADLVKSYGPIHTRIVNKAIELIDLKNDPIKEAEKKSI</sequence>
<evidence type="ECO:0000313" key="3">
    <source>
        <dbReference type="Proteomes" id="UP000194800"/>
    </source>
</evidence>
<dbReference type="EMBL" id="NARP01000024">
    <property type="protein sequence ID" value="OTP98862.1"/>
    <property type="molecule type" value="Genomic_DNA"/>
</dbReference>
<dbReference type="RefSeq" id="WP_086301238.1">
    <property type="nucleotide sequence ID" value="NZ_MZNE01000019.1"/>
</dbReference>
<dbReference type="AlphaFoldDB" id="A0A242NGP0"/>
<gene>
    <name evidence="2" type="ORF">B6C91_05225</name>
    <name evidence="1" type="ORF">B6D08_09505</name>
</gene>
<evidence type="ECO:0000313" key="2">
    <source>
        <dbReference type="EMBL" id="OTQ10555.1"/>
    </source>
</evidence>
<reference evidence="3 4" key="1">
    <citation type="submission" date="2017-03" db="EMBL/GenBank/DDBJ databases">
        <title>Comparative genomics of honeybee gut symbionts reveal geographically distinct and subgroup specific antibiotic resistance.</title>
        <authorList>
            <person name="Ludvigsen J."/>
            <person name="Porcellato D."/>
            <person name="Labee-Lund T.M."/>
            <person name="Amdam G.V."/>
            <person name="Rudi K."/>
        </authorList>
    </citation>
    <scope>NUCLEOTIDE SEQUENCE [LARGE SCALE GENOMIC DNA]</scope>
    <source>
        <strain evidence="1 4">A-7-12</strain>
        <strain evidence="2 3">A-9-12</strain>
    </source>
</reference>
<protein>
    <recommendedName>
        <fullName evidence="5">Phage tail protein</fullName>
    </recommendedName>
</protein>
<dbReference type="EMBL" id="NART01000016">
    <property type="protein sequence ID" value="OTQ10555.1"/>
    <property type="molecule type" value="Genomic_DNA"/>
</dbReference>
<organism evidence="1 4">
    <name type="scientific">Gilliamella apicola</name>
    <dbReference type="NCBI Taxonomy" id="1196095"/>
    <lineage>
        <taxon>Bacteria</taxon>
        <taxon>Pseudomonadati</taxon>
        <taxon>Pseudomonadota</taxon>
        <taxon>Gammaproteobacteria</taxon>
        <taxon>Orbales</taxon>
        <taxon>Orbaceae</taxon>
        <taxon>Gilliamella</taxon>
    </lineage>
</organism>